<dbReference type="PROSITE" id="PS51257">
    <property type="entry name" value="PROKAR_LIPOPROTEIN"/>
    <property type="match status" value="1"/>
</dbReference>
<feature type="chain" id="PRO_5015642860" description="PrcB C-terminal domain-containing protein" evidence="1">
    <location>
        <begin position="21"/>
        <end position="165"/>
    </location>
</feature>
<dbReference type="OrthoDB" id="7063364at2"/>
<proteinExistence type="predicted"/>
<keyword evidence="4" id="KW-1185">Reference proteome</keyword>
<accession>A0A2T1K7N7</accession>
<dbReference type="EMBL" id="PXNP01000085">
    <property type="protein sequence ID" value="PSF06048.1"/>
    <property type="molecule type" value="Genomic_DNA"/>
</dbReference>
<dbReference type="Pfam" id="PF14343">
    <property type="entry name" value="PrcB_C"/>
    <property type="match status" value="1"/>
</dbReference>
<feature type="domain" description="PrcB C-terminal" evidence="2">
    <location>
        <begin position="87"/>
        <end position="139"/>
    </location>
</feature>
<protein>
    <recommendedName>
        <fullName evidence="2">PrcB C-terminal domain-containing protein</fullName>
    </recommendedName>
</protein>
<evidence type="ECO:0000259" key="2">
    <source>
        <dbReference type="Pfam" id="PF14343"/>
    </source>
</evidence>
<dbReference type="Proteomes" id="UP000239866">
    <property type="component" value="Unassembled WGS sequence"/>
</dbReference>
<dbReference type="RefSeq" id="WP_106762936.1">
    <property type="nucleotide sequence ID" value="NZ_PXNP01000085.1"/>
</dbReference>
<dbReference type="AlphaFoldDB" id="A0A2T1K7N7"/>
<keyword evidence="1" id="KW-0732">Signal</keyword>
<evidence type="ECO:0000256" key="1">
    <source>
        <dbReference type="SAM" id="SignalP"/>
    </source>
</evidence>
<reference evidence="3 4" key="1">
    <citation type="submission" date="2018-03" db="EMBL/GenBank/DDBJ databases">
        <title>Marinobacter brunus sp. nov., a marine bacterium of Gamma-proteobacteria isolated from the surface seawater of the South China Sea.</title>
        <authorList>
            <person name="Cheng H."/>
            <person name="Wu Y.-H."/>
            <person name="Xamxidin M."/>
            <person name="Xu X.-W."/>
        </authorList>
    </citation>
    <scope>NUCLEOTIDE SEQUENCE [LARGE SCALE GENOMIC DNA]</scope>
    <source>
        <strain evidence="3 4">NH169-3</strain>
    </source>
</reference>
<sequence>MTRLLSRGLAVSLILATAAACTTTGSGSEIRPPLIRQITQSAHCGLSGPGVAVVKSLNQRDVLLDVPGQNMATDAVRRVVLANEHLIFVTLGQKPTAGYSLGLSSSEIENSTLVLEMALKEPAPGMIVAQVITSPCVVLAAEPGQWQSVQVNGLGEQPIMSKPGN</sequence>
<comment type="caution">
    <text evidence="3">The sequence shown here is derived from an EMBL/GenBank/DDBJ whole genome shotgun (WGS) entry which is preliminary data.</text>
</comment>
<feature type="signal peptide" evidence="1">
    <location>
        <begin position="1"/>
        <end position="20"/>
    </location>
</feature>
<name>A0A2T1K7N7_9GAMM</name>
<dbReference type="InterPro" id="IPR025748">
    <property type="entry name" value="PrcB_C_dom"/>
</dbReference>
<evidence type="ECO:0000313" key="4">
    <source>
        <dbReference type="Proteomes" id="UP000239866"/>
    </source>
</evidence>
<organism evidence="3 4">
    <name type="scientific">Marinobacter fuscus</name>
    <dbReference type="NCBI Taxonomy" id="2109942"/>
    <lineage>
        <taxon>Bacteria</taxon>
        <taxon>Pseudomonadati</taxon>
        <taxon>Pseudomonadota</taxon>
        <taxon>Gammaproteobacteria</taxon>
        <taxon>Pseudomonadales</taxon>
        <taxon>Marinobacteraceae</taxon>
        <taxon>Marinobacter</taxon>
    </lineage>
</organism>
<evidence type="ECO:0000313" key="3">
    <source>
        <dbReference type="EMBL" id="PSF06048.1"/>
    </source>
</evidence>
<gene>
    <name evidence="3" type="ORF">C7H09_11960</name>
</gene>